<evidence type="ECO:0000313" key="1">
    <source>
        <dbReference type="EMBL" id="MFM9329656.1"/>
    </source>
</evidence>
<gene>
    <name evidence="1" type="ORF">ACI1P1_15280</name>
</gene>
<reference evidence="1" key="1">
    <citation type="submission" date="2024-12" db="EMBL/GenBank/DDBJ databases">
        <authorList>
            <person name="Wu N."/>
        </authorList>
    </citation>
    <scope>NUCLEOTIDE SEQUENCE</scope>
    <source>
        <strain evidence="1">P15</strain>
    </source>
</reference>
<keyword evidence="2" id="KW-1185">Reference proteome</keyword>
<organism evidence="1 2">
    <name type="scientific">Paenibacillus mesotrionivorans</name>
    <dbReference type="NCBI Taxonomy" id="3160968"/>
    <lineage>
        <taxon>Bacteria</taxon>
        <taxon>Bacillati</taxon>
        <taxon>Bacillota</taxon>
        <taxon>Bacilli</taxon>
        <taxon>Bacillales</taxon>
        <taxon>Paenibacillaceae</taxon>
        <taxon>Paenibacillus</taxon>
    </lineage>
</organism>
<dbReference type="Proteomes" id="UP001631969">
    <property type="component" value="Unassembled WGS sequence"/>
</dbReference>
<protein>
    <submittedName>
        <fullName evidence="1">Zf-HC2 domain-containing protein</fullName>
    </submittedName>
</protein>
<dbReference type="EMBL" id="JBJURJ010000009">
    <property type="protein sequence ID" value="MFM9329656.1"/>
    <property type="molecule type" value="Genomic_DNA"/>
</dbReference>
<evidence type="ECO:0000313" key="2">
    <source>
        <dbReference type="Proteomes" id="UP001631969"/>
    </source>
</evidence>
<proteinExistence type="predicted"/>
<sequence>MKCEEMMNLMQQSLDQDLTAEEELVMLAHLKQCPGCSDLYVRLKLLHDELAQLPKVKPAYSIVDAILPQLEEIPLWNADSAEGPETSAAAKEQVVAFPPAKARNNRRGLISWKIFSGVAAAGIIIGLFMSNQDNLHMNKTASESAAMQNRMSAPQAASNLGASTGAKGKQDQSAADSATQDLFVVPTQTGAAGTTSAVPPSTPAAAPEGSAEQKDISGRVTMASPTDSSVKDQFGTALRTSTAEDQETASGPSGEAADAYQKQADQSPEAAAGSAVESQPDGTQEEGHLPLAIMEKAGDSAASPEVDQRGGAASLPPVGDAKQMGFTLAGPTAGGAPQPLPSPDGMYTASVAEGKVTITDKDGKAVFVSSIHLGPEVQVRFVEWTDAHTFSYAVKTVSGTETVYVISAVQGKEWKK</sequence>
<accession>A0ACC7P137</accession>
<comment type="caution">
    <text evidence="1">The sequence shown here is derived from an EMBL/GenBank/DDBJ whole genome shotgun (WGS) entry which is preliminary data.</text>
</comment>
<name>A0ACC7P137_9BACL</name>